<accession>A0A6A5RCK4</accession>
<organism evidence="6 7">
    <name type="scientific">Didymella exigua CBS 183.55</name>
    <dbReference type="NCBI Taxonomy" id="1150837"/>
    <lineage>
        <taxon>Eukaryota</taxon>
        <taxon>Fungi</taxon>
        <taxon>Dikarya</taxon>
        <taxon>Ascomycota</taxon>
        <taxon>Pezizomycotina</taxon>
        <taxon>Dothideomycetes</taxon>
        <taxon>Pleosporomycetidae</taxon>
        <taxon>Pleosporales</taxon>
        <taxon>Pleosporineae</taxon>
        <taxon>Didymellaceae</taxon>
        <taxon>Didymella</taxon>
    </lineage>
</organism>
<evidence type="ECO:0000313" key="6">
    <source>
        <dbReference type="EMBL" id="KAF1924346.1"/>
    </source>
</evidence>
<feature type="region of interest" description="Disordered" evidence="5">
    <location>
        <begin position="44"/>
        <end position="87"/>
    </location>
</feature>
<dbReference type="Proteomes" id="UP000800082">
    <property type="component" value="Unassembled WGS sequence"/>
</dbReference>
<dbReference type="GO" id="GO:0004499">
    <property type="term" value="F:N,N-dimethylaniline monooxygenase activity"/>
    <property type="evidence" value="ECO:0007669"/>
    <property type="project" value="InterPro"/>
</dbReference>
<dbReference type="GO" id="GO:0050660">
    <property type="term" value="F:flavin adenine dinucleotide binding"/>
    <property type="evidence" value="ECO:0007669"/>
    <property type="project" value="InterPro"/>
</dbReference>
<dbReference type="EMBL" id="ML978994">
    <property type="protein sequence ID" value="KAF1924346.1"/>
    <property type="molecule type" value="Genomic_DNA"/>
</dbReference>
<feature type="compositionally biased region" description="Pro residues" evidence="5">
    <location>
        <begin position="63"/>
        <end position="73"/>
    </location>
</feature>
<evidence type="ECO:0000256" key="1">
    <source>
        <dbReference type="ARBA" id="ARBA00009183"/>
    </source>
</evidence>
<proteinExistence type="inferred from homology"/>
<evidence type="ECO:0000256" key="2">
    <source>
        <dbReference type="ARBA" id="ARBA00022630"/>
    </source>
</evidence>
<keyword evidence="3" id="KW-0274">FAD</keyword>
<sequence>MSESTSRSVAIIGAGAAGAAAAAAFDAEDAFDIIQVFERRETPGGTWIYDPDPARPSQLQPGKNPPDVDPPLRVPQTLPAATAPTEQTRFDRTPIYEGLTTNVPEIIMSLSDERFAYGPFAPHWVPKQYIQNYFASHHTDRFLVLNTTVEDVTRERDNWRLTLRRHDPTQKVDIWWAEHFDALVIANGHYSIPYIPKVDGLDEFMEKYPGRVAHSKFYRSPTHYPGGKILIIGNSASGYDITTQFAQSGIVALPVYQSRRSPSRWDGRDPPPGVVWKPVITSYSSSGTIHFADGSHLDDIDTVIYCTGYKPSFPFWNSHANGGEIYDYQESKLDAFYQHTFSTKWERSLGIIGIPRVLTFRSFEYQAIALARLFCGREARCLPCIPEQRDWEKKRVAKCQQEGRLFHTILWDDGETMEWFRYLFEVAGLPGLEGKGRYPPQLTREQRWAFENLRKYPEPGKGDRKYSIESDGWNLVGKEFEEKEQDSAWFI</sequence>
<evidence type="ECO:0000256" key="5">
    <source>
        <dbReference type="SAM" id="MobiDB-lite"/>
    </source>
</evidence>
<evidence type="ECO:0000256" key="3">
    <source>
        <dbReference type="ARBA" id="ARBA00022827"/>
    </source>
</evidence>
<comment type="similarity">
    <text evidence="1">Belongs to the FMO family.</text>
</comment>
<dbReference type="PANTHER" id="PTHR23023">
    <property type="entry name" value="DIMETHYLANILINE MONOOXYGENASE"/>
    <property type="match status" value="1"/>
</dbReference>
<dbReference type="OrthoDB" id="66881at2759"/>
<keyword evidence="4" id="KW-0560">Oxidoreductase</keyword>
<dbReference type="InterPro" id="IPR036188">
    <property type="entry name" value="FAD/NAD-bd_sf"/>
</dbReference>
<dbReference type="SUPFAM" id="SSF51905">
    <property type="entry name" value="FAD/NAD(P)-binding domain"/>
    <property type="match status" value="2"/>
</dbReference>
<dbReference type="Gene3D" id="3.50.50.60">
    <property type="entry name" value="FAD/NAD(P)-binding domain"/>
    <property type="match status" value="2"/>
</dbReference>
<dbReference type="RefSeq" id="XP_033444599.1">
    <property type="nucleotide sequence ID" value="XM_033596916.1"/>
</dbReference>
<keyword evidence="2" id="KW-0285">Flavoprotein</keyword>
<gene>
    <name evidence="6" type="ORF">M421DRAFT_72777</name>
</gene>
<protein>
    <submittedName>
        <fullName evidence="6">Putative dimethylaniline monooxygenase</fullName>
    </submittedName>
</protein>
<dbReference type="Pfam" id="PF13450">
    <property type="entry name" value="NAD_binding_8"/>
    <property type="match status" value="1"/>
</dbReference>
<dbReference type="InterPro" id="IPR050346">
    <property type="entry name" value="FMO-like"/>
</dbReference>
<dbReference type="InterPro" id="IPR020946">
    <property type="entry name" value="Flavin_mOase-like"/>
</dbReference>
<dbReference type="GeneID" id="54354583"/>
<dbReference type="GO" id="GO:0050661">
    <property type="term" value="F:NADP binding"/>
    <property type="evidence" value="ECO:0007669"/>
    <property type="project" value="InterPro"/>
</dbReference>
<keyword evidence="7" id="KW-1185">Reference proteome</keyword>
<evidence type="ECO:0000256" key="4">
    <source>
        <dbReference type="ARBA" id="ARBA00023002"/>
    </source>
</evidence>
<keyword evidence="6" id="KW-0503">Monooxygenase</keyword>
<name>A0A6A5RCK4_9PLEO</name>
<evidence type="ECO:0000313" key="7">
    <source>
        <dbReference type="Proteomes" id="UP000800082"/>
    </source>
</evidence>
<dbReference type="AlphaFoldDB" id="A0A6A5RCK4"/>
<reference evidence="6" key="1">
    <citation type="journal article" date="2020" name="Stud. Mycol.">
        <title>101 Dothideomycetes genomes: a test case for predicting lifestyles and emergence of pathogens.</title>
        <authorList>
            <person name="Haridas S."/>
            <person name="Albert R."/>
            <person name="Binder M."/>
            <person name="Bloem J."/>
            <person name="Labutti K."/>
            <person name="Salamov A."/>
            <person name="Andreopoulos B."/>
            <person name="Baker S."/>
            <person name="Barry K."/>
            <person name="Bills G."/>
            <person name="Bluhm B."/>
            <person name="Cannon C."/>
            <person name="Castanera R."/>
            <person name="Culley D."/>
            <person name="Daum C."/>
            <person name="Ezra D."/>
            <person name="Gonzalez J."/>
            <person name="Henrissat B."/>
            <person name="Kuo A."/>
            <person name="Liang C."/>
            <person name="Lipzen A."/>
            <person name="Lutzoni F."/>
            <person name="Magnuson J."/>
            <person name="Mondo S."/>
            <person name="Nolan M."/>
            <person name="Ohm R."/>
            <person name="Pangilinan J."/>
            <person name="Park H.-J."/>
            <person name="Ramirez L."/>
            <person name="Alfaro M."/>
            <person name="Sun H."/>
            <person name="Tritt A."/>
            <person name="Yoshinaga Y."/>
            <person name="Zwiers L.-H."/>
            <person name="Turgeon B."/>
            <person name="Goodwin S."/>
            <person name="Spatafora J."/>
            <person name="Crous P."/>
            <person name="Grigoriev I."/>
        </authorList>
    </citation>
    <scope>NUCLEOTIDE SEQUENCE</scope>
    <source>
        <strain evidence="6">CBS 183.55</strain>
    </source>
</reference>
<dbReference type="Pfam" id="PF00743">
    <property type="entry name" value="FMO-like"/>
    <property type="match status" value="2"/>
</dbReference>